<keyword evidence="3" id="KW-1185">Reference proteome</keyword>
<dbReference type="GO" id="GO:0005886">
    <property type="term" value="C:plasma membrane"/>
    <property type="evidence" value="ECO:0007669"/>
    <property type="project" value="TreeGrafter"/>
</dbReference>
<feature type="transmembrane region" description="Helical" evidence="1">
    <location>
        <begin position="67"/>
        <end position="87"/>
    </location>
</feature>
<feature type="transmembrane region" description="Helical" evidence="1">
    <location>
        <begin position="6"/>
        <end position="27"/>
    </location>
</feature>
<name>A0A5K7YPT1_9BACT</name>
<keyword evidence="1" id="KW-0472">Membrane</keyword>
<proteinExistence type="predicted"/>
<dbReference type="AlphaFoldDB" id="A0A5K7YPT1"/>
<feature type="transmembrane region" description="Helical" evidence="1">
    <location>
        <begin position="94"/>
        <end position="115"/>
    </location>
</feature>
<feature type="transmembrane region" description="Helical" evidence="1">
    <location>
        <begin position="127"/>
        <end position="144"/>
    </location>
</feature>
<evidence type="ECO:0000313" key="2">
    <source>
        <dbReference type="EMBL" id="BBO70370.1"/>
    </source>
</evidence>
<keyword evidence="1" id="KW-1133">Transmembrane helix</keyword>
<sequence>MGASNPLIIVAAIGGIAVAIQAQFMGLMDKQIGTLESMFITYGSGGLLVGLAMLINRGGNLAAWPMVPWYALSAGVLGLVIVGAIGYGTARLGLVTAMTVIVAAQFITGAILDHFGILGADLRPIDLTRLSGMGLMLLGTWLVVR</sequence>
<dbReference type="EMBL" id="AP021874">
    <property type="protein sequence ID" value="BBO70370.1"/>
    <property type="molecule type" value="Genomic_DNA"/>
</dbReference>
<dbReference type="Pfam" id="PF04657">
    <property type="entry name" value="DMT_YdcZ"/>
    <property type="match status" value="1"/>
</dbReference>
<dbReference type="Proteomes" id="UP000427906">
    <property type="component" value="Chromosome"/>
</dbReference>
<dbReference type="PANTHER" id="PTHR34821">
    <property type="entry name" value="INNER MEMBRANE PROTEIN YDCZ"/>
    <property type="match status" value="1"/>
</dbReference>
<dbReference type="RefSeq" id="WP_155318326.1">
    <property type="nucleotide sequence ID" value="NZ_AP021874.1"/>
</dbReference>
<evidence type="ECO:0000256" key="1">
    <source>
        <dbReference type="SAM" id="Phobius"/>
    </source>
</evidence>
<keyword evidence="1" id="KW-0812">Transmembrane</keyword>
<feature type="transmembrane region" description="Helical" evidence="1">
    <location>
        <begin position="39"/>
        <end position="55"/>
    </location>
</feature>
<protein>
    <submittedName>
        <fullName evidence="2">Membrane protein</fullName>
    </submittedName>
</protein>
<dbReference type="InterPro" id="IPR006750">
    <property type="entry name" value="YdcZ"/>
</dbReference>
<evidence type="ECO:0000313" key="3">
    <source>
        <dbReference type="Proteomes" id="UP000427906"/>
    </source>
</evidence>
<accession>A0A5K7YPT1</accession>
<reference evidence="2 3" key="1">
    <citation type="submission" date="2019-11" db="EMBL/GenBank/DDBJ databases">
        <title>Comparative genomics of hydrocarbon-degrading Desulfosarcina strains.</title>
        <authorList>
            <person name="Watanabe M."/>
            <person name="Kojima H."/>
            <person name="Fukui M."/>
        </authorList>
    </citation>
    <scope>NUCLEOTIDE SEQUENCE [LARGE SCALE GENOMIC DNA]</scope>
    <source>
        <strain evidence="2 3">PL12</strain>
    </source>
</reference>
<organism evidence="2 3">
    <name type="scientific">Desulfosarcina alkanivorans</name>
    <dbReference type="NCBI Taxonomy" id="571177"/>
    <lineage>
        <taxon>Bacteria</taxon>
        <taxon>Pseudomonadati</taxon>
        <taxon>Thermodesulfobacteriota</taxon>
        <taxon>Desulfobacteria</taxon>
        <taxon>Desulfobacterales</taxon>
        <taxon>Desulfosarcinaceae</taxon>
        <taxon>Desulfosarcina</taxon>
    </lineage>
</organism>
<dbReference type="KEGG" id="dalk:DSCA_43000"/>
<gene>
    <name evidence="2" type="ORF">DSCA_43000</name>
</gene>
<dbReference type="OrthoDB" id="9097160at2"/>
<dbReference type="PANTHER" id="PTHR34821:SF2">
    <property type="entry name" value="INNER MEMBRANE PROTEIN YDCZ"/>
    <property type="match status" value="1"/>
</dbReference>